<reference evidence="1 2" key="1">
    <citation type="journal article" date="2013" name="Nature">
        <title>Anaerobic oxidation of methane coupled to nitrate reduction in a novel archaeal lineage.</title>
        <authorList>
            <person name="Haroon M.F."/>
            <person name="Hu S."/>
            <person name="Shi Y."/>
            <person name="Imelfort M."/>
            <person name="Keller J."/>
            <person name="Hugenholtz P."/>
            <person name="Yuan Z."/>
            <person name="Tyson G.W."/>
        </authorList>
    </citation>
    <scope>NUCLEOTIDE SEQUENCE [LARGE SCALE GENOMIC DNA]</scope>
    <source>
        <strain evidence="1 2">ANME-2d</strain>
    </source>
</reference>
<comment type="caution">
    <text evidence="1">The sequence shown here is derived from an EMBL/GenBank/DDBJ whole genome shotgun (WGS) entry which is preliminary data.</text>
</comment>
<organism evidence="1 2">
    <name type="scientific">Candidatus Methanoperedens nitratireducens</name>
    <dbReference type="NCBI Taxonomy" id="1392998"/>
    <lineage>
        <taxon>Archaea</taxon>
        <taxon>Methanobacteriati</taxon>
        <taxon>Methanobacteriota</taxon>
        <taxon>Stenosarchaea group</taxon>
        <taxon>Methanomicrobia</taxon>
        <taxon>Methanosarcinales</taxon>
        <taxon>ANME-2 cluster</taxon>
        <taxon>Candidatus Methanoperedentaceae</taxon>
        <taxon>Candidatus Methanoperedens</taxon>
    </lineage>
</organism>
<evidence type="ECO:0000313" key="2">
    <source>
        <dbReference type="Proteomes" id="UP000027153"/>
    </source>
</evidence>
<sequence length="63" mass="7175">MEYMQDIQVCEPFVIMESSSQDYSSTVVLLRNLAEKKDITSLERKALAIAIKLIQSNIEPKKS</sequence>
<protein>
    <submittedName>
        <fullName evidence="1">Uncharacterized protein</fullName>
    </submittedName>
</protein>
<proteinExistence type="predicted"/>
<gene>
    <name evidence="1" type="ORF">ANME2D_01559</name>
</gene>
<dbReference type="RefSeq" id="WP_048090196.1">
    <property type="nucleotide sequence ID" value="NZ_JMIY01000003.1"/>
</dbReference>
<name>A0A062V9Y1_9EURY</name>
<dbReference type="AlphaFoldDB" id="A0A062V9Y1"/>
<evidence type="ECO:0000313" key="1">
    <source>
        <dbReference type="EMBL" id="KCZ72155.1"/>
    </source>
</evidence>
<dbReference type="Proteomes" id="UP000027153">
    <property type="component" value="Unassembled WGS sequence"/>
</dbReference>
<dbReference type="EMBL" id="JMIY01000003">
    <property type="protein sequence ID" value="KCZ72155.1"/>
    <property type="molecule type" value="Genomic_DNA"/>
</dbReference>
<accession>A0A062V9Y1</accession>
<keyword evidence="2" id="KW-1185">Reference proteome</keyword>
<dbReference type="OrthoDB" id="383461at2157"/>